<dbReference type="AlphaFoldDB" id="A0A6V7PGC6"/>
<evidence type="ECO:0000256" key="4">
    <source>
        <dbReference type="ARBA" id="ARBA00022454"/>
    </source>
</evidence>
<dbReference type="InterPro" id="IPR040260">
    <property type="entry name" value="RFA2-like"/>
</dbReference>
<dbReference type="EMBL" id="LR862130">
    <property type="protein sequence ID" value="CAD1829931.1"/>
    <property type="molecule type" value="Genomic_DNA"/>
</dbReference>
<sequence length="115" mass="12586">MQVIFAKIQDMEFLDHCPSPLVAATIICAIDETPAVAFINPGIVVTWCVGLTEAAAECVDAVRLGALVRVRGRVGVYRGAVQITVADEVVEKDPNSEVLHWLDCIRLARDYYDVV</sequence>
<evidence type="ECO:0000313" key="9">
    <source>
        <dbReference type="EMBL" id="CAD1829931.1"/>
    </source>
</evidence>
<evidence type="ECO:0000256" key="8">
    <source>
        <dbReference type="ARBA" id="ARBA00030039"/>
    </source>
</evidence>
<proteinExistence type="predicted"/>
<gene>
    <name evidence="9" type="ORF">CB5_LOCUS13142</name>
</gene>
<accession>A0A6V7PGC6</accession>
<evidence type="ECO:0000256" key="7">
    <source>
        <dbReference type="ARBA" id="ARBA00023242"/>
    </source>
</evidence>
<protein>
    <recommendedName>
        <fullName evidence="3">CST complex subunit STN1</fullName>
    </recommendedName>
    <alternativeName>
        <fullName evidence="8">Suppressor of cdc thirteen homolog</fullName>
    </alternativeName>
</protein>
<name>A0A6V7PGC6_ANACO</name>
<dbReference type="GO" id="GO:0000781">
    <property type="term" value="C:chromosome, telomeric region"/>
    <property type="evidence" value="ECO:0007669"/>
    <property type="project" value="UniProtKB-SubCell"/>
</dbReference>
<dbReference type="Gene3D" id="2.40.50.140">
    <property type="entry name" value="Nucleic acid-binding proteins"/>
    <property type="match status" value="1"/>
</dbReference>
<evidence type="ECO:0000256" key="2">
    <source>
        <dbReference type="ARBA" id="ARBA00004574"/>
    </source>
</evidence>
<evidence type="ECO:0000256" key="6">
    <source>
        <dbReference type="ARBA" id="ARBA00023125"/>
    </source>
</evidence>
<evidence type="ECO:0000256" key="1">
    <source>
        <dbReference type="ARBA" id="ARBA00004123"/>
    </source>
</evidence>
<keyword evidence="7" id="KW-0539">Nucleus</keyword>
<keyword evidence="5" id="KW-0779">Telomere</keyword>
<dbReference type="PANTHER" id="PTHR13989:SF33">
    <property type="entry name" value="CST COMPLEX SUBUNIT STN1"/>
    <property type="match status" value="1"/>
</dbReference>
<organism evidence="9">
    <name type="scientific">Ananas comosus var. bracteatus</name>
    <name type="common">red pineapple</name>
    <dbReference type="NCBI Taxonomy" id="296719"/>
    <lineage>
        <taxon>Eukaryota</taxon>
        <taxon>Viridiplantae</taxon>
        <taxon>Streptophyta</taxon>
        <taxon>Embryophyta</taxon>
        <taxon>Tracheophyta</taxon>
        <taxon>Spermatophyta</taxon>
        <taxon>Magnoliopsida</taxon>
        <taxon>Liliopsida</taxon>
        <taxon>Poales</taxon>
        <taxon>Bromeliaceae</taxon>
        <taxon>Bromelioideae</taxon>
        <taxon>Ananas</taxon>
    </lineage>
</organism>
<dbReference type="PANTHER" id="PTHR13989">
    <property type="entry name" value="REPLICATION PROTEIN A-RELATED"/>
    <property type="match status" value="1"/>
</dbReference>
<dbReference type="GO" id="GO:0005634">
    <property type="term" value="C:nucleus"/>
    <property type="evidence" value="ECO:0007669"/>
    <property type="project" value="UniProtKB-SubCell"/>
</dbReference>
<evidence type="ECO:0000256" key="3">
    <source>
        <dbReference type="ARBA" id="ARBA00017411"/>
    </source>
</evidence>
<keyword evidence="4" id="KW-0158">Chromosome</keyword>
<dbReference type="GO" id="GO:0003677">
    <property type="term" value="F:DNA binding"/>
    <property type="evidence" value="ECO:0007669"/>
    <property type="project" value="UniProtKB-KW"/>
</dbReference>
<evidence type="ECO:0000256" key="5">
    <source>
        <dbReference type="ARBA" id="ARBA00022895"/>
    </source>
</evidence>
<dbReference type="InterPro" id="IPR012340">
    <property type="entry name" value="NA-bd_OB-fold"/>
</dbReference>
<reference evidence="9" key="1">
    <citation type="submission" date="2020-07" db="EMBL/GenBank/DDBJ databases">
        <authorList>
            <person name="Lin J."/>
        </authorList>
    </citation>
    <scope>NUCLEOTIDE SEQUENCE</scope>
</reference>
<comment type="subcellular location">
    <subcellularLocation>
        <location evidence="2">Chromosome</location>
        <location evidence="2">Telomere</location>
    </subcellularLocation>
    <subcellularLocation>
        <location evidence="1">Nucleus</location>
    </subcellularLocation>
</comment>
<keyword evidence="6" id="KW-0238">DNA-binding</keyword>